<dbReference type="SUPFAM" id="SSF53098">
    <property type="entry name" value="Ribonuclease H-like"/>
    <property type="match status" value="1"/>
</dbReference>
<dbReference type="SUPFAM" id="SSF46689">
    <property type="entry name" value="Homeodomain-like"/>
    <property type="match status" value="1"/>
</dbReference>
<dbReference type="InterPro" id="IPR050900">
    <property type="entry name" value="Transposase_IS3/IS150/IS904"/>
</dbReference>
<dbReference type="Proteomes" id="UP001595912">
    <property type="component" value="Unassembled WGS sequence"/>
</dbReference>
<dbReference type="Pfam" id="PF13565">
    <property type="entry name" value="HTH_32"/>
    <property type="match status" value="1"/>
</dbReference>
<accession>A0ABV9WFB2</accession>
<evidence type="ECO:0000256" key="1">
    <source>
        <dbReference type="SAM" id="MobiDB-lite"/>
    </source>
</evidence>
<proteinExistence type="predicted"/>
<evidence type="ECO:0000313" key="4">
    <source>
        <dbReference type="Proteomes" id="UP001595912"/>
    </source>
</evidence>
<dbReference type="RefSeq" id="WP_380127419.1">
    <property type="nucleotide sequence ID" value="NZ_JBHSIU010000108.1"/>
</dbReference>
<feature type="region of interest" description="Disordered" evidence="1">
    <location>
        <begin position="312"/>
        <end position="331"/>
    </location>
</feature>
<sequence length="354" mass="40240">MAASLVYLLLRQILQMLTQFARDGGAKDVELLVLRHQVAVLRRQVHRPDLQPADRVVLAALSRLLPRPPWSAFFVTPATLLGWHRQLIARHWTYPHARPGRPPVDRELRELVLRLAAENPTWGHRRVQGELARLGHRIAASTVWKILHQAGVDPAPRRTGPTWQQFLTAQAHTILACDFFTVDTVLLKRIYVLFFIELATRQVHIVGVAAHPTGAWVTQQARNLLLDLDEHASRLRFLLRDRDTKFTAAFDVVFTAAGIDVLRTPPQAPKANAFAERWVGTVRRECTDRILIAGERHLLRVLTEYTEHYNRHRPHQSLDQQPPNPPPPVADLGVARVRRRPVLGGLINEYSQAA</sequence>
<feature type="domain" description="Integrase catalytic" evidence="2">
    <location>
        <begin position="152"/>
        <end position="330"/>
    </location>
</feature>
<dbReference type="Gene3D" id="3.30.420.10">
    <property type="entry name" value="Ribonuclease H-like superfamily/Ribonuclease H"/>
    <property type="match status" value="1"/>
</dbReference>
<evidence type="ECO:0000313" key="3">
    <source>
        <dbReference type="EMBL" id="MFC5006749.1"/>
    </source>
</evidence>
<keyword evidence="4" id="KW-1185">Reference proteome</keyword>
<dbReference type="InterPro" id="IPR009057">
    <property type="entry name" value="Homeodomain-like_sf"/>
</dbReference>
<dbReference type="InterPro" id="IPR001584">
    <property type="entry name" value="Integrase_cat-core"/>
</dbReference>
<dbReference type="EMBL" id="JBHSIU010000108">
    <property type="protein sequence ID" value="MFC5006749.1"/>
    <property type="molecule type" value="Genomic_DNA"/>
</dbReference>
<dbReference type="PANTHER" id="PTHR46889">
    <property type="entry name" value="TRANSPOSASE INSF FOR INSERTION SEQUENCE IS3B-RELATED"/>
    <property type="match status" value="1"/>
</dbReference>
<organism evidence="3 4">
    <name type="scientific">Dactylosporangium cerinum</name>
    <dbReference type="NCBI Taxonomy" id="1434730"/>
    <lineage>
        <taxon>Bacteria</taxon>
        <taxon>Bacillati</taxon>
        <taxon>Actinomycetota</taxon>
        <taxon>Actinomycetes</taxon>
        <taxon>Micromonosporales</taxon>
        <taxon>Micromonosporaceae</taxon>
        <taxon>Dactylosporangium</taxon>
    </lineage>
</organism>
<gene>
    <name evidence="3" type="ORF">ACFPIJ_54185</name>
</gene>
<protein>
    <submittedName>
        <fullName evidence="3">Integrase core domain-containing protein</fullName>
    </submittedName>
</protein>
<dbReference type="PANTHER" id="PTHR46889:SF4">
    <property type="entry name" value="TRANSPOSASE INSO FOR INSERTION SEQUENCE ELEMENT IS911B-RELATED"/>
    <property type="match status" value="1"/>
</dbReference>
<dbReference type="PROSITE" id="PS50994">
    <property type="entry name" value="INTEGRASE"/>
    <property type="match status" value="1"/>
</dbReference>
<reference evidence="4" key="1">
    <citation type="journal article" date="2019" name="Int. J. Syst. Evol. Microbiol.">
        <title>The Global Catalogue of Microorganisms (GCM) 10K type strain sequencing project: providing services to taxonomists for standard genome sequencing and annotation.</title>
        <authorList>
            <consortium name="The Broad Institute Genomics Platform"/>
            <consortium name="The Broad Institute Genome Sequencing Center for Infectious Disease"/>
            <person name="Wu L."/>
            <person name="Ma J."/>
        </authorList>
    </citation>
    <scope>NUCLEOTIDE SEQUENCE [LARGE SCALE GENOMIC DNA]</scope>
    <source>
        <strain evidence="4">CGMCC 4.7152</strain>
    </source>
</reference>
<dbReference type="InterPro" id="IPR012337">
    <property type="entry name" value="RNaseH-like_sf"/>
</dbReference>
<comment type="caution">
    <text evidence="3">The sequence shown here is derived from an EMBL/GenBank/DDBJ whole genome shotgun (WGS) entry which is preliminary data.</text>
</comment>
<name>A0ABV9WFB2_9ACTN</name>
<dbReference type="InterPro" id="IPR036397">
    <property type="entry name" value="RNaseH_sf"/>
</dbReference>
<evidence type="ECO:0000259" key="2">
    <source>
        <dbReference type="PROSITE" id="PS50994"/>
    </source>
</evidence>
<dbReference type="Pfam" id="PF13683">
    <property type="entry name" value="rve_3"/>
    <property type="match status" value="1"/>
</dbReference>